<keyword evidence="7" id="KW-0472">Membrane</keyword>
<dbReference type="Proteomes" id="UP000045840">
    <property type="component" value="Unassembled WGS sequence"/>
</dbReference>
<keyword evidence="4" id="KW-0260">Enterotoxin</keyword>
<keyword evidence="2" id="KW-0800">Toxin</keyword>
<reference evidence="8" key="2">
    <citation type="submission" date="2015-03" db="EMBL/GenBank/DDBJ databases">
        <authorList>
            <person name="Murphy D."/>
        </authorList>
    </citation>
    <scope>NUCLEOTIDE SEQUENCE [LARGE SCALE GENOMIC DNA]</scope>
    <source>
        <strain evidence="8">A125KOH2</strain>
    </source>
</reference>
<evidence type="ECO:0000256" key="3">
    <source>
        <dbReference type="ARBA" id="ARBA00022729"/>
    </source>
</evidence>
<evidence type="ECO:0000256" key="5">
    <source>
        <dbReference type="ARBA" id="ARBA00023026"/>
    </source>
</evidence>
<gene>
    <name evidence="8" type="ORF">ERS008529_01368</name>
    <name evidence="9" type="ORF">ERS137968_02999</name>
</gene>
<evidence type="ECO:0000313" key="11">
    <source>
        <dbReference type="Proteomes" id="UP000045840"/>
    </source>
</evidence>
<keyword evidence="10" id="KW-1185">Reference proteome</keyword>
<proteinExistence type="inferred from homology"/>
<feature type="transmembrane region" description="Helical" evidence="7">
    <location>
        <begin position="7"/>
        <end position="30"/>
    </location>
</feature>
<evidence type="ECO:0000313" key="10">
    <source>
        <dbReference type="Proteomes" id="UP000044625"/>
    </source>
</evidence>
<keyword evidence="3" id="KW-0732">Signal</keyword>
<evidence type="ECO:0000313" key="9">
    <source>
        <dbReference type="EMBL" id="CRY67905.1"/>
    </source>
</evidence>
<reference evidence="11" key="3">
    <citation type="submission" date="2015-03" db="EMBL/GenBank/DDBJ databases">
        <authorList>
            <consortium name="Pathogen Informatics"/>
        </authorList>
    </citation>
    <scope>NUCLEOTIDE SEQUENCE [LARGE SCALE GENOMIC DNA]</scope>
    <source>
        <strain evidence="11">A125KOH2</strain>
    </source>
</reference>
<evidence type="ECO:0000256" key="7">
    <source>
        <dbReference type="SAM" id="Phobius"/>
    </source>
</evidence>
<dbReference type="Gene3D" id="3.90.210.10">
    <property type="entry name" value="Heat-Labile Enterotoxin, subunit A"/>
    <property type="match status" value="1"/>
</dbReference>
<keyword evidence="6" id="KW-1015">Disulfide bond</keyword>
<evidence type="ECO:0000256" key="6">
    <source>
        <dbReference type="ARBA" id="ARBA00023157"/>
    </source>
</evidence>
<dbReference type="AlphaFoldDB" id="A0A0T9P754"/>
<organism evidence="8 11">
    <name type="scientific">Yersinia pekkanenii</name>
    <dbReference type="NCBI Taxonomy" id="1288385"/>
    <lineage>
        <taxon>Bacteria</taxon>
        <taxon>Pseudomonadati</taxon>
        <taxon>Pseudomonadota</taxon>
        <taxon>Gammaproteobacteria</taxon>
        <taxon>Enterobacterales</taxon>
        <taxon>Yersiniaceae</taxon>
        <taxon>Yersinia</taxon>
    </lineage>
</organism>
<keyword evidence="7" id="KW-0812">Transmembrane</keyword>
<dbReference type="GO" id="GO:0005615">
    <property type="term" value="C:extracellular space"/>
    <property type="evidence" value="ECO:0007669"/>
    <property type="project" value="InterPro"/>
</dbReference>
<comment type="similarity">
    <text evidence="1">Belongs to the enterotoxin A family.</text>
</comment>
<evidence type="ECO:0000313" key="8">
    <source>
        <dbReference type="EMBL" id="CNH49246.1"/>
    </source>
</evidence>
<keyword evidence="5" id="KW-0843">Virulence</keyword>
<sequence length="306" mass="35166">MLRNGYFILYIIMLLIPIVTFAIHPVSVVYRADSRTPEEIVQAGGMYPFTGLPPDIDLLHHFEGESLEGYTSAFISTTASLRQAVEHAAFTARINDEEPFDTEFETYLYVIRPSINFYNIDESLNYIINETPDNSDLYKEVSRTLHSYGGMNEWVALGGFAQTRIISYARITGDMLQQHYHSGQIFSSSFWDEHWQNNPLYLSALDQDLSSSVPYFSIGVPRGYITMLQNEAGQQLPLVNTCHEEPSTSDSRIKRQLSRVTCQNKAFTTSRYFYNTELLLQFLNILSELKINKKFDINIEQDEEEL</sequence>
<name>A0A0T9P754_9GAMM</name>
<evidence type="ECO:0000256" key="2">
    <source>
        <dbReference type="ARBA" id="ARBA00022656"/>
    </source>
</evidence>
<dbReference type="OrthoDB" id="6446522at2"/>
<accession>A0A0T9P754</accession>
<dbReference type="EMBL" id="CQAZ01000010">
    <property type="protein sequence ID" value="CNH49246.1"/>
    <property type="molecule type" value="Genomic_DNA"/>
</dbReference>
<keyword evidence="7" id="KW-1133">Transmembrane helix</keyword>
<protein>
    <submittedName>
        <fullName evidence="8">Heat-labile enterotoxin IIB, A chain</fullName>
    </submittedName>
</protein>
<dbReference type="Proteomes" id="UP000044625">
    <property type="component" value="Unassembled WGS sequence"/>
</dbReference>
<dbReference type="GO" id="GO:0090729">
    <property type="term" value="F:toxin activity"/>
    <property type="evidence" value="ECO:0007669"/>
    <property type="project" value="UniProtKB-KW"/>
</dbReference>
<evidence type="ECO:0000256" key="4">
    <source>
        <dbReference type="ARBA" id="ARBA00022861"/>
    </source>
</evidence>
<reference evidence="9 10" key="1">
    <citation type="submission" date="2015-03" db="EMBL/GenBank/DDBJ databases">
        <authorList>
            <consortium name="Pathogen Informatics"/>
            <person name="Murphy D."/>
        </authorList>
    </citation>
    <scope>NUCLEOTIDE SEQUENCE [LARGE SCALE GENOMIC DNA]</scope>
    <source>
        <strain evidence="10">type strain: CIP110230</strain>
        <strain evidence="9">Type strain: CIP110230</strain>
    </source>
</reference>
<dbReference type="EMBL" id="CWJL01000015">
    <property type="protein sequence ID" value="CRY67905.1"/>
    <property type="molecule type" value="Genomic_DNA"/>
</dbReference>
<dbReference type="Pfam" id="PF01375">
    <property type="entry name" value="Enterotoxin_a"/>
    <property type="match status" value="1"/>
</dbReference>
<dbReference type="InterPro" id="IPR001144">
    <property type="entry name" value="Enterotoxin_A"/>
</dbReference>
<dbReference type="SUPFAM" id="SSF56399">
    <property type="entry name" value="ADP-ribosylation"/>
    <property type="match status" value="1"/>
</dbReference>
<dbReference type="RefSeq" id="WP_072086251.1">
    <property type="nucleotide sequence ID" value="NZ_CAWMMU010000015.1"/>
</dbReference>
<evidence type="ECO:0000256" key="1">
    <source>
        <dbReference type="ARBA" id="ARBA00009092"/>
    </source>
</evidence>